<dbReference type="AlphaFoldDB" id="A0A160T7A4"/>
<evidence type="ECO:0000259" key="6">
    <source>
        <dbReference type="Pfam" id="PF04542"/>
    </source>
</evidence>
<dbReference type="Pfam" id="PF08281">
    <property type="entry name" value="Sigma70_r4_2"/>
    <property type="match status" value="1"/>
</dbReference>
<dbReference type="InterPro" id="IPR013324">
    <property type="entry name" value="RNA_pol_sigma_r3/r4-like"/>
</dbReference>
<dbReference type="Proteomes" id="UP000215027">
    <property type="component" value="Chromosome I"/>
</dbReference>
<keyword evidence="2" id="KW-0805">Transcription regulation</keyword>
<dbReference type="PANTHER" id="PTHR43133">
    <property type="entry name" value="RNA POLYMERASE ECF-TYPE SIGMA FACTO"/>
    <property type="match status" value="1"/>
</dbReference>
<dbReference type="InterPro" id="IPR014284">
    <property type="entry name" value="RNA_pol_sigma-70_dom"/>
</dbReference>
<evidence type="ECO:0000256" key="4">
    <source>
        <dbReference type="ARBA" id="ARBA00023125"/>
    </source>
</evidence>
<keyword evidence="4" id="KW-0238">DNA-binding</keyword>
<dbReference type="PANTHER" id="PTHR43133:SF8">
    <property type="entry name" value="RNA POLYMERASE SIGMA FACTOR HI_1459-RELATED"/>
    <property type="match status" value="1"/>
</dbReference>
<sequence length="198" mass="22640">MASVITKPTPYPDEAALVEQAKSDPAAFGVLYDRYVDRIYGYALRETRDVAAAQDVTAATFEKALRHLRRFRWDQMGLAPWLYRIARNEIVQQYRRDKRLSPLITGDDDTSERSAGPHLWEARPIESAVLSGERDRALHDALGRLSAADRELLTLRFLEQLSTEDVAHILDCSRDNVYVRLHRALGRLREQLGAHEVK</sequence>
<dbReference type="SUPFAM" id="SSF88659">
    <property type="entry name" value="Sigma3 and sigma4 domains of RNA polymerase sigma factors"/>
    <property type="match status" value="1"/>
</dbReference>
<keyword evidence="9" id="KW-1185">Reference proteome</keyword>
<proteinExistence type="inferred from homology"/>
<dbReference type="GO" id="GO:0006352">
    <property type="term" value="P:DNA-templated transcription initiation"/>
    <property type="evidence" value="ECO:0007669"/>
    <property type="project" value="InterPro"/>
</dbReference>
<evidence type="ECO:0000256" key="2">
    <source>
        <dbReference type="ARBA" id="ARBA00023015"/>
    </source>
</evidence>
<dbReference type="InterPro" id="IPR013249">
    <property type="entry name" value="RNA_pol_sigma70_r4_t2"/>
</dbReference>
<dbReference type="SUPFAM" id="SSF88946">
    <property type="entry name" value="Sigma2 domain of RNA polymerase sigma factors"/>
    <property type="match status" value="1"/>
</dbReference>
<protein>
    <submittedName>
        <fullName evidence="8">RNA polymerase sigma-H factor</fullName>
    </submittedName>
</protein>
<dbReference type="InterPro" id="IPR007627">
    <property type="entry name" value="RNA_pol_sigma70_r2"/>
</dbReference>
<reference evidence="8" key="1">
    <citation type="submission" date="2016-01" db="EMBL/GenBank/DDBJ databases">
        <authorList>
            <person name="Mcilroy J.S."/>
            <person name="Karst M S."/>
            <person name="Albertsen M."/>
        </authorList>
    </citation>
    <scope>NUCLEOTIDE SEQUENCE</scope>
    <source>
        <strain evidence="8">Cfx-K</strain>
    </source>
</reference>
<keyword evidence="3" id="KW-0731">Sigma factor</keyword>
<keyword evidence="5" id="KW-0804">Transcription</keyword>
<dbReference type="Pfam" id="PF04542">
    <property type="entry name" value="Sigma70_r2"/>
    <property type="match status" value="1"/>
</dbReference>
<evidence type="ECO:0000256" key="5">
    <source>
        <dbReference type="ARBA" id="ARBA00023163"/>
    </source>
</evidence>
<evidence type="ECO:0000313" key="8">
    <source>
        <dbReference type="EMBL" id="CUS04955.2"/>
    </source>
</evidence>
<dbReference type="KEGG" id="pbf:CFX0092_A3077"/>
<dbReference type="InterPro" id="IPR013325">
    <property type="entry name" value="RNA_pol_sigma_r2"/>
</dbReference>
<comment type="similarity">
    <text evidence="1">Belongs to the sigma-70 factor family. ECF subfamily.</text>
</comment>
<dbReference type="CDD" id="cd06171">
    <property type="entry name" value="Sigma70_r4"/>
    <property type="match status" value="1"/>
</dbReference>
<evidence type="ECO:0000313" key="9">
    <source>
        <dbReference type="Proteomes" id="UP000215027"/>
    </source>
</evidence>
<feature type="domain" description="RNA polymerase sigma factor 70 region 4 type 2" evidence="7">
    <location>
        <begin position="136"/>
        <end position="188"/>
    </location>
</feature>
<name>A0A160T7A4_9CHLR</name>
<dbReference type="Gene3D" id="1.10.1740.10">
    <property type="match status" value="1"/>
</dbReference>
<dbReference type="GO" id="GO:0003677">
    <property type="term" value="F:DNA binding"/>
    <property type="evidence" value="ECO:0007669"/>
    <property type="project" value="UniProtKB-KW"/>
</dbReference>
<dbReference type="NCBIfam" id="TIGR02937">
    <property type="entry name" value="sigma70-ECF"/>
    <property type="match status" value="1"/>
</dbReference>
<dbReference type="GO" id="GO:0016987">
    <property type="term" value="F:sigma factor activity"/>
    <property type="evidence" value="ECO:0007669"/>
    <property type="project" value="UniProtKB-KW"/>
</dbReference>
<dbReference type="InterPro" id="IPR039425">
    <property type="entry name" value="RNA_pol_sigma-70-like"/>
</dbReference>
<dbReference type="Gene3D" id="1.10.10.10">
    <property type="entry name" value="Winged helix-like DNA-binding domain superfamily/Winged helix DNA-binding domain"/>
    <property type="match status" value="1"/>
</dbReference>
<dbReference type="InterPro" id="IPR036388">
    <property type="entry name" value="WH-like_DNA-bd_sf"/>
</dbReference>
<evidence type="ECO:0000259" key="7">
    <source>
        <dbReference type="Pfam" id="PF08281"/>
    </source>
</evidence>
<evidence type="ECO:0000256" key="3">
    <source>
        <dbReference type="ARBA" id="ARBA00023082"/>
    </source>
</evidence>
<feature type="domain" description="RNA polymerase sigma-70 region 2" evidence="6">
    <location>
        <begin position="31"/>
        <end position="99"/>
    </location>
</feature>
<gene>
    <name evidence="8" type="ORF">CFX0092_A3077</name>
</gene>
<evidence type="ECO:0000256" key="1">
    <source>
        <dbReference type="ARBA" id="ARBA00010641"/>
    </source>
</evidence>
<organism evidence="8 9">
    <name type="scientific">Candidatus Promineifilum breve</name>
    <dbReference type="NCBI Taxonomy" id="1806508"/>
    <lineage>
        <taxon>Bacteria</taxon>
        <taxon>Bacillati</taxon>
        <taxon>Chloroflexota</taxon>
        <taxon>Ardenticatenia</taxon>
        <taxon>Candidatus Promineifilales</taxon>
        <taxon>Candidatus Promineifilaceae</taxon>
        <taxon>Candidatus Promineifilum</taxon>
    </lineage>
</organism>
<accession>A0A160T7A4</accession>
<dbReference type="EMBL" id="LN890655">
    <property type="protein sequence ID" value="CUS04955.2"/>
    <property type="molecule type" value="Genomic_DNA"/>
</dbReference>